<name>A0AAV4PZ01_9ARAC</name>
<proteinExistence type="predicted"/>
<comment type="caution">
    <text evidence="1">The sequence shown here is derived from an EMBL/GenBank/DDBJ whole genome shotgun (WGS) entry which is preliminary data.</text>
</comment>
<evidence type="ECO:0000313" key="1">
    <source>
        <dbReference type="EMBL" id="GIY01010.1"/>
    </source>
</evidence>
<gene>
    <name evidence="1" type="primary">Spo11_0</name>
    <name evidence="1" type="ORF">CDAR_46361</name>
</gene>
<evidence type="ECO:0000313" key="2">
    <source>
        <dbReference type="Proteomes" id="UP001054837"/>
    </source>
</evidence>
<reference evidence="1 2" key="1">
    <citation type="submission" date="2021-06" db="EMBL/GenBank/DDBJ databases">
        <title>Caerostris darwini draft genome.</title>
        <authorList>
            <person name="Kono N."/>
            <person name="Arakawa K."/>
        </authorList>
    </citation>
    <scope>NUCLEOTIDE SEQUENCE [LARGE SCALE GENOMIC DNA]</scope>
</reference>
<dbReference type="Proteomes" id="UP001054837">
    <property type="component" value="Unassembled WGS sequence"/>
</dbReference>
<protein>
    <submittedName>
        <fullName evidence="1">Meiotic recombination protein SPO11</fullName>
    </submittedName>
</protein>
<sequence>MTFQFQTKCGIEDTFWTNIDRLRRILHCFSKDNLSQAIAASPITCDQIKEMDSNPDIKEFSDCNSSDNRDILLKKIENILQEYLLKKGTKESGTLQMPNRRIWKNTRYFRLEHL</sequence>
<accession>A0AAV4PZ01</accession>
<dbReference type="AlphaFoldDB" id="A0AAV4PZ01"/>
<keyword evidence="2" id="KW-1185">Reference proteome</keyword>
<dbReference type="EMBL" id="BPLQ01003508">
    <property type="protein sequence ID" value="GIY01010.1"/>
    <property type="molecule type" value="Genomic_DNA"/>
</dbReference>
<organism evidence="1 2">
    <name type="scientific">Caerostris darwini</name>
    <dbReference type="NCBI Taxonomy" id="1538125"/>
    <lineage>
        <taxon>Eukaryota</taxon>
        <taxon>Metazoa</taxon>
        <taxon>Ecdysozoa</taxon>
        <taxon>Arthropoda</taxon>
        <taxon>Chelicerata</taxon>
        <taxon>Arachnida</taxon>
        <taxon>Araneae</taxon>
        <taxon>Araneomorphae</taxon>
        <taxon>Entelegynae</taxon>
        <taxon>Araneoidea</taxon>
        <taxon>Araneidae</taxon>
        <taxon>Caerostris</taxon>
    </lineage>
</organism>